<dbReference type="Pfam" id="PF00005">
    <property type="entry name" value="ABC_tran"/>
    <property type="match status" value="1"/>
</dbReference>
<dbReference type="PANTHER" id="PTHR43297">
    <property type="entry name" value="OLIGOPEPTIDE TRANSPORT ATP-BINDING PROTEIN APPD"/>
    <property type="match status" value="1"/>
</dbReference>
<keyword evidence="4" id="KW-1003">Cell membrane</keyword>
<evidence type="ECO:0000256" key="2">
    <source>
        <dbReference type="ARBA" id="ARBA00005417"/>
    </source>
</evidence>
<protein>
    <submittedName>
        <fullName evidence="9">ABC transporter ATP-binding protein</fullName>
    </submittedName>
</protein>
<dbReference type="PROSITE" id="PS00211">
    <property type="entry name" value="ABC_TRANSPORTER_1"/>
    <property type="match status" value="1"/>
</dbReference>
<keyword evidence="3" id="KW-0813">Transport</keyword>
<dbReference type="InterPro" id="IPR050388">
    <property type="entry name" value="ABC_Ni/Peptide_Import"/>
</dbReference>
<comment type="similarity">
    <text evidence="2">Belongs to the ABC transporter superfamily.</text>
</comment>
<feature type="domain" description="ABC transporter" evidence="8">
    <location>
        <begin position="7"/>
        <end position="254"/>
    </location>
</feature>
<comment type="subcellular location">
    <subcellularLocation>
        <location evidence="1">Cell membrane</location>
        <topology evidence="1">Peripheral membrane protein</topology>
    </subcellularLocation>
</comment>
<dbReference type="EMBL" id="CP104064">
    <property type="protein sequence ID" value="WAH35578.1"/>
    <property type="molecule type" value="Genomic_DNA"/>
</dbReference>
<dbReference type="Gene3D" id="3.40.50.300">
    <property type="entry name" value="P-loop containing nucleotide triphosphate hydrolases"/>
    <property type="match status" value="1"/>
</dbReference>
<proteinExistence type="inferred from homology"/>
<keyword evidence="5" id="KW-0547">Nucleotide-binding</keyword>
<dbReference type="Pfam" id="PF08352">
    <property type="entry name" value="oligo_HPY"/>
    <property type="match status" value="1"/>
</dbReference>
<gene>
    <name evidence="9" type="ORF">NZD86_14955</name>
</gene>
<evidence type="ECO:0000259" key="8">
    <source>
        <dbReference type="PROSITE" id="PS50893"/>
    </source>
</evidence>
<evidence type="ECO:0000256" key="3">
    <source>
        <dbReference type="ARBA" id="ARBA00022448"/>
    </source>
</evidence>
<organism evidence="9 10">
    <name type="scientific">Alicyclobacillus dauci</name>
    <dbReference type="NCBI Taxonomy" id="1475485"/>
    <lineage>
        <taxon>Bacteria</taxon>
        <taxon>Bacillati</taxon>
        <taxon>Bacillota</taxon>
        <taxon>Bacilli</taxon>
        <taxon>Bacillales</taxon>
        <taxon>Alicyclobacillaceae</taxon>
        <taxon>Alicyclobacillus</taxon>
    </lineage>
</organism>
<evidence type="ECO:0000256" key="4">
    <source>
        <dbReference type="ARBA" id="ARBA00022475"/>
    </source>
</evidence>
<dbReference type="InterPro" id="IPR013563">
    <property type="entry name" value="Oligopep_ABC_C"/>
</dbReference>
<dbReference type="Proteomes" id="UP001164803">
    <property type="component" value="Chromosome"/>
</dbReference>
<dbReference type="InterPro" id="IPR003439">
    <property type="entry name" value="ABC_transporter-like_ATP-bd"/>
</dbReference>
<evidence type="ECO:0000256" key="5">
    <source>
        <dbReference type="ARBA" id="ARBA00022741"/>
    </source>
</evidence>
<evidence type="ECO:0000313" key="9">
    <source>
        <dbReference type="EMBL" id="WAH35578.1"/>
    </source>
</evidence>
<dbReference type="NCBIfam" id="TIGR01727">
    <property type="entry name" value="oligo_HPY"/>
    <property type="match status" value="1"/>
</dbReference>
<evidence type="ECO:0000256" key="7">
    <source>
        <dbReference type="ARBA" id="ARBA00023136"/>
    </source>
</evidence>
<dbReference type="PROSITE" id="PS50893">
    <property type="entry name" value="ABC_TRANSPORTER_2"/>
    <property type="match status" value="1"/>
</dbReference>
<keyword evidence="7" id="KW-0472">Membrane</keyword>
<keyword evidence="10" id="KW-1185">Reference proteome</keyword>
<dbReference type="CDD" id="cd03257">
    <property type="entry name" value="ABC_NikE_OppD_transporters"/>
    <property type="match status" value="1"/>
</dbReference>
<evidence type="ECO:0000313" key="10">
    <source>
        <dbReference type="Proteomes" id="UP001164803"/>
    </source>
</evidence>
<dbReference type="InterPro" id="IPR017871">
    <property type="entry name" value="ABC_transporter-like_CS"/>
</dbReference>
<name>A0ABY6YZ47_9BACL</name>
<accession>A0ABY6YZ47</accession>
<keyword evidence="6 9" id="KW-0067">ATP-binding</keyword>
<dbReference type="PANTHER" id="PTHR43297:SF2">
    <property type="entry name" value="DIPEPTIDE TRANSPORT ATP-BINDING PROTEIN DPPD"/>
    <property type="match status" value="1"/>
</dbReference>
<dbReference type="InterPro" id="IPR027417">
    <property type="entry name" value="P-loop_NTPase"/>
</dbReference>
<sequence length="322" mass="35769">MEPLLTIKDLRVHFQSERGPVNALNGIDVSIEPGKSIALVGESGSGKSTAVTALMRLLPKTAVITGEVHFKGRDLVGLPHKQVRKIRGREISMIFQNPKMYLNPTKTIGQQIIDPLLYHHMASFNEAKDKAINLLTQIGIPDAEYRFKSYPFEFSGGMLQRVMIGMALITNPDLLIADEPTTALDVTVQAEILALLKKMQRDRQMSMIFVTHDLAVAAQIADEIYVMYGGLIMEHVPSAQLIQNQAHPYLQGLLQSIPRIDGRRTELPYIAGTPINTLKALPDGCVFADRCLARFSKCSTRPSLEKIDVNHEVACWRSVKEA</sequence>
<dbReference type="GO" id="GO:0005524">
    <property type="term" value="F:ATP binding"/>
    <property type="evidence" value="ECO:0007669"/>
    <property type="project" value="UniProtKB-KW"/>
</dbReference>
<evidence type="ECO:0000256" key="1">
    <source>
        <dbReference type="ARBA" id="ARBA00004202"/>
    </source>
</evidence>
<dbReference type="RefSeq" id="WP_268042861.1">
    <property type="nucleotide sequence ID" value="NZ_CP104064.1"/>
</dbReference>
<dbReference type="SUPFAM" id="SSF52540">
    <property type="entry name" value="P-loop containing nucleoside triphosphate hydrolases"/>
    <property type="match status" value="1"/>
</dbReference>
<dbReference type="InterPro" id="IPR003593">
    <property type="entry name" value="AAA+_ATPase"/>
</dbReference>
<evidence type="ECO:0000256" key="6">
    <source>
        <dbReference type="ARBA" id="ARBA00022840"/>
    </source>
</evidence>
<reference evidence="9" key="1">
    <citation type="submission" date="2022-08" db="EMBL/GenBank/DDBJ databases">
        <title>Alicyclobacillus dauci DSM2870, complete genome.</title>
        <authorList>
            <person name="Wang Q."/>
            <person name="Cai R."/>
            <person name="Wang Z."/>
        </authorList>
    </citation>
    <scope>NUCLEOTIDE SEQUENCE</scope>
    <source>
        <strain evidence="9">DSM 28700</strain>
    </source>
</reference>
<dbReference type="SMART" id="SM00382">
    <property type="entry name" value="AAA"/>
    <property type="match status" value="1"/>
</dbReference>